<keyword evidence="2" id="KW-1185">Reference proteome</keyword>
<sequence length="135" mass="15845">MYRFSETSINLETETCYIYDNIFEQPYTLRTTQNIFEQPYTLVGENQSRRNLFLLEPPRTNTATTTFHHRFWTLSLPLDLFRHTSILPHTLTAPFRISHTLTGVFIMRLEASPENSPEALGVHDKNHLISFRLIC</sequence>
<protein>
    <submittedName>
        <fullName evidence="1">Uncharacterized protein</fullName>
    </submittedName>
</protein>
<evidence type="ECO:0000313" key="1">
    <source>
        <dbReference type="EMBL" id="OTF94942.1"/>
    </source>
</evidence>
<gene>
    <name evidence="1" type="ORF">HannXRQ_Chr15g0477631</name>
</gene>
<dbReference type="AlphaFoldDB" id="A0A251S8Q5"/>
<dbReference type="EMBL" id="CM007904">
    <property type="protein sequence ID" value="OTF94942.1"/>
    <property type="molecule type" value="Genomic_DNA"/>
</dbReference>
<accession>A0A251S8Q5</accession>
<evidence type="ECO:0000313" key="2">
    <source>
        <dbReference type="Proteomes" id="UP000215914"/>
    </source>
</evidence>
<dbReference type="Proteomes" id="UP000215914">
    <property type="component" value="Chromosome 15"/>
</dbReference>
<name>A0A251S8Q5_HELAN</name>
<proteinExistence type="predicted"/>
<dbReference type="InParanoid" id="A0A251S8Q5"/>
<organism evidence="1 2">
    <name type="scientific">Helianthus annuus</name>
    <name type="common">Common sunflower</name>
    <dbReference type="NCBI Taxonomy" id="4232"/>
    <lineage>
        <taxon>Eukaryota</taxon>
        <taxon>Viridiplantae</taxon>
        <taxon>Streptophyta</taxon>
        <taxon>Embryophyta</taxon>
        <taxon>Tracheophyta</taxon>
        <taxon>Spermatophyta</taxon>
        <taxon>Magnoliopsida</taxon>
        <taxon>eudicotyledons</taxon>
        <taxon>Gunneridae</taxon>
        <taxon>Pentapetalae</taxon>
        <taxon>asterids</taxon>
        <taxon>campanulids</taxon>
        <taxon>Asterales</taxon>
        <taxon>Asteraceae</taxon>
        <taxon>Asteroideae</taxon>
        <taxon>Heliantheae alliance</taxon>
        <taxon>Heliantheae</taxon>
        <taxon>Helianthus</taxon>
    </lineage>
</organism>
<reference evidence="2" key="1">
    <citation type="journal article" date="2017" name="Nature">
        <title>The sunflower genome provides insights into oil metabolism, flowering and Asterid evolution.</title>
        <authorList>
            <person name="Badouin H."/>
            <person name="Gouzy J."/>
            <person name="Grassa C.J."/>
            <person name="Murat F."/>
            <person name="Staton S.E."/>
            <person name="Cottret L."/>
            <person name="Lelandais-Briere C."/>
            <person name="Owens G.L."/>
            <person name="Carrere S."/>
            <person name="Mayjonade B."/>
            <person name="Legrand L."/>
            <person name="Gill N."/>
            <person name="Kane N.C."/>
            <person name="Bowers J.E."/>
            <person name="Hubner S."/>
            <person name="Bellec A."/>
            <person name="Berard A."/>
            <person name="Berges H."/>
            <person name="Blanchet N."/>
            <person name="Boniface M.C."/>
            <person name="Brunel D."/>
            <person name="Catrice O."/>
            <person name="Chaidir N."/>
            <person name="Claudel C."/>
            <person name="Donnadieu C."/>
            <person name="Faraut T."/>
            <person name="Fievet G."/>
            <person name="Helmstetter N."/>
            <person name="King M."/>
            <person name="Knapp S.J."/>
            <person name="Lai Z."/>
            <person name="Le Paslier M.C."/>
            <person name="Lippi Y."/>
            <person name="Lorenzon L."/>
            <person name="Mandel J.R."/>
            <person name="Marage G."/>
            <person name="Marchand G."/>
            <person name="Marquand E."/>
            <person name="Bret-Mestries E."/>
            <person name="Morien E."/>
            <person name="Nambeesan S."/>
            <person name="Nguyen T."/>
            <person name="Pegot-Espagnet P."/>
            <person name="Pouilly N."/>
            <person name="Raftis F."/>
            <person name="Sallet E."/>
            <person name="Schiex T."/>
            <person name="Thomas J."/>
            <person name="Vandecasteele C."/>
            <person name="Vares D."/>
            <person name="Vear F."/>
            <person name="Vautrin S."/>
            <person name="Crespi M."/>
            <person name="Mangin B."/>
            <person name="Burke J.M."/>
            <person name="Salse J."/>
            <person name="Munos S."/>
            <person name="Vincourt P."/>
            <person name="Rieseberg L.H."/>
            <person name="Langlade N.B."/>
        </authorList>
    </citation>
    <scope>NUCLEOTIDE SEQUENCE [LARGE SCALE GENOMIC DNA]</scope>
    <source>
        <strain evidence="2">cv. SF193</strain>
    </source>
</reference>